<dbReference type="GO" id="GO:0016705">
    <property type="term" value="F:oxidoreductase activity, acting on paired donors, with incorporation or reduction of molecular oxygen"/>
    <property type="evidence" value="ECO:0007669"/>
    <property type="project" value="InterPro"/>
</dbReference>
<dbReference type="InterPro" id="IPR002403">
    <property type="entry name" value="Cyt_P450_E_grp-IV"/>
</dbReference>
<name>A0A8K0DEG1_IGNLU</name>
<dbReference type="SUPFAM" id="SSF48264">
    <property type="entry name" value="Cytochrome P450"/>
    <property type="match status" value="1"/>
</dbReference>
<evidence type="ECO:0000256" key="10">
    <source>
        <dbReference type="ARBA" id="ARBA00023002"/>
    </source>
</evidence>
<keyword evidence="7 14" id="KW-0479">Metal-binding</keyword>
<dbReference type="InterPro" id="IPR050476">
    <property type="entry name" value="Insect_CytP450_Detox"/>
</dbReference>
<dbReference type="EMBL" id="VTPC01001406">
    <property type="protein sequence ID" value="KAF2902057.1"/>
    <property type="molecule type" value="Genomic_DNA"/>
</dbReference>
<evidence type="ECO:0000256" key="8">
    <source>
        <dbReference type="ARBA" id="ARBA00022824"/>
    </source>
</evidence>
<comment type="subcellular location">
    <subcellularLocation>
        <location evidence="4">Endoplasmic reticulum membrane</location>
        <topology evidence="4">Peripheral membrane protein</topology>
    </subcellularLocation>
    <subcellularLocation>
        <location evidence="3">Microsome membrane</location>
        <topology evidence="3">Peripheral membrane protein</topology>
    </subcellularLocation>
</comment>
<evidence type="ECO:0000313" key="16">
    <source>
        <dbReference type="Proteomes" id="UP000801492"/>
    </source>
</evidence>
<evidence type="ECO:0000256" key="11">
    <source>
        <dbReference type="ARBA" id="ARBA00023004"/>
    </source>
</evidence>
<comment type="cofactor">
    <cofactor evidence="1 14">
        <name>heme</name>
        <dbReference type="ChEBI" id="CHEBI:30413"/>
    </cofactor>
</comment>
<keyword evidence="10" id="KW-0560">Oxidoreductase</keyword>
<keyword evidence="8" id="KW-0256">Endoplasmic reticulum</keyword>
<evidence type="ECO:0000256" key="9">
    <source>
        <dbReference type="ARBA" id="ARBA00022848"/>
    </source>
</evidence>
<evidence type="ECO:0000256" key="7">
    <source>
        <dbReference type="ARBA" id="ARBA00022723"/>
    </source>
</evidence>
<dbReference type="PANTHER" id="PTHR24292:SF84">
    <property type="entry name" value="CYTOCHROME P450 28A5-RELATED"/>
    <property type="match status" value="1"/>
</dbReference>
<dbReference type="GO" id="GO:0020037">
    <property type="term" value="F:heme binding"/>
    <property type="evidence" value="ECO:0007669"/>
    <property type="project" value="InterPro"/>
</dbReference>
<accession>A0A8K0DEG1</accession>
<keyword evidence="16" id="KW-1185">Reference proteome</keyword>
<evidence type="ECO:0000256" key="2">
    <source>
        <dbReference type="ARBA" id="ARBA00003690"/>
    </source>
</evidence>
<gene>
    <name evidence="15" type="ORF">ILUMI_04129</name>
</gene>
<keyword evidence="13" id="KW-0472">Membrane</keyword>
<dbReference type="AlphaFoldDB" id="A0A8K0DEG1"/>
<sequence length="247" mass="27866">MFLTFATEVVASFGFGLDGRSFDEADPEFRRMGEKPISVFEEEVVNYFRQIIKATLNYRKEHKILRNDFLNYLLEIKSKPEEYVFTDEDVLAHAIGLFTDGYETSAAVTCHALYLLGANPGIQDTLVSEIKGVFQKNNEKIDSDIISEMHYLVMCETLCMHPSGLALFRVCTKPFTLPPPHGPGTGPEVLIEVNTPVIKPVYGLHDDPKYYDDPKIFKPSRCLGNNKETRTKCAYLPFGEGPRSCHG</sequence>
<comment type="similarity">
    <text evidence="5">Belongs to the cytochrome P450 family.</text>
</comment>
<dbReference type="Proteomes" id="UP000801492">
    <property type="component" value="Unassembled WGS sequence"/>
</dbReference>
<reference evidence="15" key="1">
    <citation type="submission" date="2019-08" db="EMBL/GenBank/DDBJ databases">
        <title>The genome of the North American firefly Photinus pyralis.</title>
        <authorList>
            <consortium name="Photinus pyralis genome working group"/>
            <person name="Fallon T.R."/>
            <person name="Sander Lower S.E."/>
            <person name="Weng J.-K."/>
        </authorList>
    </citation>
    <scope>NUCLEOTIDE SEQUENCE</scope>
    <source>
        <strain evidence="15">TRF0915ILg1</strain>
        <tissue evidence="15">Whole body</tissue>
    </source>
</reference>
<protein>
    <recommendedName>
        <fullName evidence="17">Cytochrome P450</fullName>
    </recommendedName>
</protein>
<dbReference type="Pfam" id="PF00067">
    <property type="entry name" value="p450"/>
    <property type="match status" value="1"/>
</dbReference>
<proteinExistence type="inferred from homology"/>
<evidence type="ECO:0000313" key="15">
    <source>
        <dbReference type="EMBL" id="KAF2902057.1"/>
    </source>
</evidence>
<keyword evidence="9" id="KW-0492">Microsome</keyword>
<feature type="binding site" description="axial binding residue" evidence="14">
    <location>
        <position position="245"/>
    </location>
    <ligand>
        <name>heme</name>
        <dbReference type="ChEBI" id="CHEBI:30413"/>
    </ligand>
    <ligandPart>
        <name>Fe</name>
        <dbReference type="ChEBI" id="CHEBI:18248"/>
    </ligandPart>
</feature>
<evidence type="ECO:0000256" key="1">
    <source>
        <dbReference type="ARBA" id="ARBA00001971"/>
    </source>
</evidence>
<dbReference type="InterPro" id="IPR036396">
    <property type="entry name" value="Cyt_P450_sf"/>
</dbReference>
<dbReference type="OrthoDB" id="2789670at2759"/>
<dbReference type="GO" id="GO:0005789">
    <property type="term" value="C:endoplasmic reticulum membrane"/>
    <property type="evidence" value="ECO:0007669"/>
    <property type="project" value="UniProtKB-SubCell"/>
</dbReference>
<comment type="caution">
    <text evidence="15">The sequence shown here is derived from an EMBL/GenBank/DDBJ whole genome shotgun (WGS) entry which is preliminary data.</text>
</comment>
<evidence type="ECO:0008006" key="17">
    <source>
        <dbReference type="Google" id="ProtNLM"/>
    </source>
</evidence>
<dbReference type="GO" id="GO:0004497">
    <property type="term" value="F:monooxygenase activity"/>
    <property type="evidence" value="ECO:0007669"/>
    <property type="project" value="UniProtKB-KW"/>
</dbReference>
<evidence type="ECO:0000256" key="14">
    <source>
        <dbReference type="PIRSR" id="PIRSR602403-1"/>
    </source>
</evidence>
<dbReference type="InterPro" id="IPR001128">
    <property type="entry name" value="Cyt_P450"/>
</dbReference>
<dbReference type="Gene3D" id="1.10.630.10">
    <property type="entry name" value="Cytochrome P450"/>
    <property type="match status" value="1"/>
</dbReference>
<evidence type="ECO:0000256" key="5">
    <source>
        <dbReference type="ARBA" id="ARBA00010617"/>
    </source>
</evidence>
<evidence type="ECO:0000256" key="3">
    <source>
        <dbReference type="ARBA" id="ARBA00004174"/>
    </source>
</evidence>
<keyword evidence="11 14" id="KW-0408">Iron</keyword>
<dbReference type="PANTHER" id="PTHR24292">
    <property type="entry name" value="CYTOCHROME P450"/>
    <property type="match status" value="1"/>
</dbReference>
<evidence type="ECO:0000256" key="4">
    <source>
        <dbReference type="ARBA" id="ARBA00004406"/>
    </source>
</evidence>
<comment type="function">
    <text evidence="2">May be involved in the metabolism of insect hormones and in the breakdown of synthetic insecticides.</text>
</comment>
<evidence type="ECO:0000256" key="12">
    <source>
        <dbReference type="ARBA" id="ARBA00023033"/>
    </source>
</evidence>
<dbReference type="PRINTS" id="PR00465">
    <property type="entry name" value="EP450IV"/>
</dbReference>
<evidence type="ECO:0000256" key="6">
    <source>
        <dbReference type="ARBA" id="ARBA00022617"/>
    </source>
</evidence>
<organism evidence="15 16">
    <name type="scientific">Ignelater luminosus</name>
    <name type="common">Cucubano</name>
    <name type="synonym">Pyrophorus luminosus</name>
    <dbReference type="NCBI Taxonomy" id="2038154"/>
    <lineage>
        <taxon>Eukaryota</taxon>
        <taxon>Metazoa</taxon>
        <taxon>Ecdysozoa</taxon>
        <taxon>Arthropoda</taxon>
        <taxon>Hexapoda</taxon>
        <taxon>Insecta</taxon>
        <taxon>Pterygota</taxon>
        <taxon>Neoptera</taxon>
        <taxon>Endopterygota</taxon>
        <taxon>Coleoptera</taxon>
        <taxon>Polyphaga</taxon>
        <taxon>Elateriformia</taxon>
        <taxon>Elateroidea</taxon>
        <taxon>Elateridae</taxon>
        <taxon>Agrypninae</taxon>
        <taxon>Pyrophorini</taxon>
        <taxon>Ignelater</taxon>
    </lineage>
</organism>
<evidence type="ECO:0000256" key="13">
    <source>
        <dbReference type="ARBA" id="ARBA00023136"/>
    </source>
</evidence>
<keyword evidence="6 14" id="KW-0349">Heme</keyword>
<keyword evidence="12" id="KW-0503">Monooxygenase</keyword>
<dbReference type="GO" id="GO:0005506">
    <property type="term" value="F:iron ion binding"/>
    <property type="evidence" value="ECO:0007669"/>
    <property type="project" value="InterPro"/>
</dbReference>